<accession>A0A8J2PHP6</accession>
<dbReference type="Proteomes" id="UP000708208">
    <property type="component" value="Unassembled WGS sequence"/>
</dbReference>
<comment type="caution">
    <text evidence="1">The sequence shown here is derived from an EMBL/GenBank/DDBJ whole genome shotgun (WGS) entry which is preliminary data.</text>
</comment>
<name>A0A8J2PHP6_9HEXA</name>
<feature type="non-terminal residue" evidence="1">
    <location>
        <position position="1"/>
    </location>
</feature>
<protein>
    <submittedName>
        <fullName evidence="1">Uncharacterized protein</fullName>
    </submittedName>
</protein>
<gene>
    <name evidence="1" type="ORF">AFUS01_LOCUS24814</name>
</gene>
<dbReference type="AlphaFoldDB" id="A0A8J2PHP6"/>
<reference evidence="1" key="1">
    <citation type="submission" date="2021-06" db="EMBL/GenBank/DDBJ databases">
        <authorList>
            <person name="Hodson N. C."/>
            <person name="Mongue J. A."/>
            <person name="Jaron S. K."/>
        </authorList>
    </citation>
    <scope>NUCLEOTIDE SEQUENCE</scope>
</reference>
<evidence type="ECO:0000313" key="2">
    <source>
        <dbReference type="Proteomes" id="UP000708208"/>
    </source>
</evidence>
<keyword evidence="2" id="KW-1185">Reference proteome</keyword>
<proteinExistence type="predicted"/>
<dbReference type="EMBL" id="CAJVCH010313239">
    <property type="protein sequence ID" value="CAG7786239.1"/>
    <property type="molecule type" value="Genomic_DNA"/>
</dbReference>
<organism evidence="1 2">
    <name type="scientific">Allacma fusca</name>
    <dbReference type="NCBI Taxonomy" id="39272"/>
    <lineage>
        <taxon>Eukaryota</taxon>
        <taxon>Metazoa</taxon>
        <taxon>Ecdysozoa</taxon>
        <taxon>Arthropoda</taxon>
        <taxon>Hexapoda</taxon>
        <taxon>Collembola</taxon>
        <taxon>Symphypleona</taxon>
        <taxon>Sminthuridae</taxon>
        <taxon>Allacma</taxon>
    </lineage>
</organism>
<sequence length="49" mass="5859">IDGLNRTENYGTLTLRRKREDKERDAKMEQLRKKLKTDDEGKFHVNIVV</sequence>
<evidence type="ECO:0000313" key="1">
    <source>
        <dbReference type="EMBL" id="CAG7786239.1"/>
    </source>
</evidence>